<keyword evidence="2" id="KW-0472">Membrane</keyword>
<protein>
    <submittedName>
        <fullName evidence="3">Uncharacterized protein</fullName>
    </submittedName>
</protein>
<evidence type="ECO:0000313" key="4">
    <source>
        <dbReference type="Proteomes" id="UP001501638"/>
    </source>
</evidence>
<feature type="compositionally biased region" description="Low complexity" evidence="1">
    <location>
        <begin position="731"/>
        <end position="743"/>
    </location>
</feature>
<keyword evidence="2" id="KW-1133">Transmembrane helix</keyword>
<proteinExistence type="predicted"/>
<evidence type="ECO:0000256" key="2">
    <source>
        <dbReference type="SAM" id="Phobius"/>
    </source>
</evidence>
<dbReference type="EMBL" id="BAAASZ010000018">
    <property type="protein sequence ID" value="GAA2439243.1"/>
    <property type="molecule type" value="Genomic_DNA"/>
</dbReference>
<feature type="transmembrane region" description="Helical" evidence="2">
    <location>
        <begin position="356"/>
        <end position="384"/>
    </location>
</feature>
<feature type="compositionally biased region" description="Low complexity" evidence="1">
    <location>
        <begin position="302"/>
        <end position="314"/>
    </location>
</feature>
<keyword evidence="4" id="KW-1185">Reference proteome</keyword>
<sequence>MCRTLPDMDELTDAVGDVERPELGCHRRTYRPLHRKPSAYALLLLYMLPFAVLAFLLTVVLGAFLDWDGSDPAYTVGGLLLLGPFAVRAVWYRRHSRVEFRLYERGLVAITADGREAVYPWTSTTVFVNDSNHFKLCNAEGTVISLGPADRGPVLGSEKIKGLRTRTVIRGAQVPREGEWGQAIRQGVRDEQLAPAAAAALNGGGVTFGDLVLNQDGLTVRRKRGQDDFTTWEDVQSISLAGGFLWITSRSSDFPSPFTRPQYRIPNLEIFLDVSRRLHARRRRAAPVQASVPPRTSEPTRTNPAPDTPTTSSAPRDEERTSNESRLLGLYVTFGISAWAAWTLGARQEIDGQGSALLTVLAAVFGGFFGAVFGLGLAAGLAVIPRTVGAFVVEHMVRWFRHRRYLAASTLALCSVAPPMALLIVLFLAFPSRLVPLVVLLFFGCWILLLAMKWCGASERRLLRHLPDLPGVFLVAIAAEQIVSGDVLTLAPAAGAFFPLAVWLSWRGWRKMQESPRLMVRAAADIVLSVELGLVLTLFLVWLTNVLSFSPPEVAALRGMVEAVQGLTEVHWLYWLVAYVGLAAGSYAALRRPDRVARIRRRFRPARFSEARLPLGLGADFVRRSLTGINIGIMVGLLFLVVLVPVSEGTWKQPVAKRYALEVQRQQYAEGAAAAYKEIHRQVSTHPRSTAGVRAVIIAVQRAAPSSSGESVNRTALDIARQVGRFQAATLAPDDPADPQQPTRGPEAADLAGQVDELDERRQLAAERERQADRFAELAAIAITSTFELIDLGENQVVRLVKEYLVGLVEGGPVKKIFYRWGQRIGQPPPDGDDLVRIDIRHLTTVAYSRTLAAVQRVDADLLAFYRRFGGSLPTEDSSLIPAVDLANQHRYLRQGTGSCHGCVDSTHRGSSTSGGGGRR</sequence>
<feature type="transmembrane region" description="Helical" evidence="2">
    <location>
        <begin position="518"/>
        <end position="543"/>
    </location>
</feature>
<organism evidence="3 4">
    <name type="scientific">Streptomyces macrosporus</name>
    <dbReference type="NCBI Taxonomy" id="44032"/>
    <lineage>
        <taxon>Bacteria</taxon>
        <taxon>Bacillati</taxon>
        <taxon>Actinomycetota</taxon>
        <taxon>Actinomycetes</taxon>
        <taxon>Kitasatosporales</taxon>
        <taxon>Streptomycetaceae</taxon>
        <taxon>Streptomyces</taxon>
    </lineage>
</organism>
<feature type="transmembrane region" description="Helical" evidence="2">
    <location>
        <begin position="466"/>
        <end position="483"/>
    </location>
</feature>
<evidence type="ECO:0000256" key="1">
    <source>
        <dbReference type="SAM" id="MobiDB-lite"/>
    </source>
</evidence>
<keyword evidence="2" id="KW-0812">Transmembrane</keyword>
<feature type="transmembrane region" description="Helical" evidence="2">
    <location>
        <begin position="434"/>
        <end position="454"/>
    </location>
</feature>
<accession>A0ABP5X1D5</accession>
<feature type="region of interest" description="Disordered" evidence="1">
    <location>
        <begin position="731"/>
        <end position="752"/>
    </location>
</feature>
<feature type="region of interest" description="Disordered" evidence="1">
    <location>
        <begin position="282"/>
        <end position="322"/>
    </location>
</feature>
<comment type="caution">
    <text evidence="3">The sequence shown here is derived from an EMBL/GenBank/DDBJ whole genome shotgun (WGS) entry which is preliminary data.</text>
</comment>
<reference evidence="4" key="1">
    <citation type="journal article" date="2019" name="Int. J. Syst. Evol. Microbiol.">
        <title>The Global Catalogue of Microorganisms (GCM) 10K type strain sequencing project: providing services to taxonomists for standard genome sequencing and annotation.</title>
        <authorList>
            <consortium name="The Broad Institute Genomics Platform"/>
            <consortium name="The Broad Institute Genome Sequencing Center for Infectious Disease"/>
            <person name="Wu L."/>
            <person name="Ma J."/>
        </authorList>
    </citation>
    <scope>NUCLEOTIDE SEQUENCE [LARGE SCALE GENOMIC DNA]</scope>
    <source>
        <strain evidence="4">JCM 6305</strain>
    </source>
</reference>
<dbReference type="Proteomes" id="UP001501638">
    <property type="component" value="Unassembled WGS sequence"/>
</dbReference>
<feature type="transmembrane region" description="Helical" evidence="2">
    <location>
        <begin position="40"/>
        <end position="67"/>
    </location>
</feature>
<gene>
    <name evidence="3" type="ORF">GCM10010405_23230</name>
</gene>
<feature type="transmembrane region" description="Helical" evidence="2">
    <location>
        <begin position="405"/>
        <end position="428"/>
    </location>
</feature>
<feature type="transmembrane region" description="Helical" evidence="2">
    <location>
        <begin position="327"/>
        <end position="344"/>
    </location>
</feature>
<feature type="transmembrane region" description="Helical" evidence="2">
    <location>
        <begin position="73"/>
        <end position="91"/>
    </location>
</feature>
<feature type="transmembrane region" description="Helical" evidence="2">
    <location>
        <begin position="626"/>
        <end position="646"/>
    </location>
</feature>
<evidence type="ECO:0000313" key="3">
    <source>
        <dbReference type="EMBL" id="GAA2439243.1"/>
    </source>
</evidence>
<feature type="transmembrane region" description="Helical" evidence="2">
    <location>
        <begin position="572"/>
        <end position="590"/>
    </location>
</feature>
<name>A0ABP5X1D5_9ACTN</name>
<feature type="transmembrane region" description="Helical" evidence="2">
    <location>
        <begin position="489"/>
        <end position="506"/>
    </location>
</feature>